<dbReference type="STRING" id="1486859.SAMN05444273_109105"/>
<gene>
    <name evidence="12" type="ORF">SAMN05444273_109105</name>
    <name evidence="11" type="ORF">SAMN05444273_10911</name>
</gene>
<sequence>MKRTVDDDQIRHAAGEEQQALLKPDTFIGWINFYAGEFGKYLFAIAILISVYEVFARYLFDKPTIWAFELTVMLCATGYFIAGGYVTQQRRHIGITVIHDMVSPRIRYGLDIFGNCMGIFAMSVLIWSGWGPAERALIRGETAGTPWDPPSPQILKPMIVIGATLIVLQLLSHLFQLIKNGPETTTSKDETLLQAQRPAEGHDDV</sequence>
<keyword evidence="2 9" id="KW-0813">Transport</keyword>
<evidence type="ECO:0000256" key="6">
    <source>
        <dbReference type="ARBA" id="ARBA00022989"/>
    </source>
</evidence>
<evidence type="ECO:0000256" key="2">
    <source>
        <dbReference type="ARBA" id="ARBA00022448"/>
    </source>
</evidence>
<dbReference type="GO" id="GO:0022857">
    <property type="term" value="F:transmembrane transporter activity"/>
    <property type="evidence" value="ECO:0007669"/>
    <property type="project" value="UniProtKB-UniRule"/>
</dbReference>
<keyword evidence="3" id="KW-1003">Cell membrane</keyword>
<keyword evidence="6 9" id="KW-1133">Transmembrane helix</keyword>
<dbReference type="AlphaFoldDB" id="A0A1M5DER9"/>
<feature type="transmembrane region" description="Helical" evidence="9">
    <location>
        <begin position="66"/>
        <end position="87"/>
    </location>
</feature>
<evidence type="ECO:0000256" key="5">
    <source>
        <dbReference type="ARBA" id="ARBA00022692"/>
    </source>
</evidence>
<comment type="caution">
    <text evidence="9">Lacks conserved residue(s) required for the propagation of feature annotation.</text>
</comment>
<dbReference type="EMBL" id="FQUV01000009">
    <property type="protein sequence ID" value="SHF67972.1"/>
    <property type="molecule type" value="Genomic_DNA"/>
</dbReference>
<feature type="domain" description="Tripartite ATP-independent periplasmic transporters DctQ component" evidence="10">
    <location>
        <begin position="47"/>
        <end position="179"/>
    </location>
</feature>
<evidence type="ECO:0000259" key="10">
    <source>
        <dbReference type="Pfam" id="PF04290"/>
    </source>
</evidence>
<dbReference type="GO" id="GO:0015740">
    <property type="term" value="P:C4-dicarboxylate transport"/>
    <property type="evidence" value="ECO:0007669"/>
    <property type="project" value="TreeGrafter"/>
</dbReference>
<comment type="subcellular location">
    <subcellularLocation>
        <location evidence="1 9">Cell inner membrane</location>
        <topology evidence="1 9">Multi-pass membrane protein</topology>
    </subcellularLocation>
</comment>
<comment type="similarity">
    <text evidence="8 9">Belongs to the TRAP transporter small permease family.</text>
</comment>
<reference evidence="13" key="1">
    <citation type="submission" date="2016-11" db="EMBL/GenBank/DDBJ databases">
        <authorList>
            <person name="Varghese N."/>
            <person name="Submissions S."/>
        </authorList>
    </citation>
    <scope>NUCLEOTIDE SEQUENCE [LARGE SCALE GENOMIC DNA]</scope>
    <source>
        <strain evidence="13">DSM 100566</strain>
    </source>
</reference>
<dbReference type="GO" id="GO:0005886">
    <property type="term" value="C:plasma membrane"/>
    <property type="evidence" value="ECO:0007669"/>
    <property type="project" value="UniProtKB-SubCell"/>
</dbReference>
<feature type="transmembrane region" description="Helical" evidence="9">
    <location>
        <begin position="108"/>
        <end position="130"/>
    </location>
</feature>
<evidence type="ECO:0000256" key="7">
    <source>
        <dbReference type="ARBA" id="ARBA00023136"/>
    </source>
</evidence>
<keyword evidence="5 9" id="KW-0812">Transmembrane</keyword>
<accession>A0A1M5DER9</accession>
<evidence type="ECO:0000313" key="11">
    <source>
        <dbReference type="EMBL" id="SHF65426.1"/>
    </source>
</evidence>
<reference evidence="11" key="2">
    <citation type="submission" date="2016-11" db="EMBL/GenBank/DDBJ databases">
        <authorList>
            <person name="Jaros S."/>
            <person name="Januszkiewicz K."/>
            <person name="Wedrychowicz H."/>
        </authorList>
    </citation>
    <scope>NUCLEOTIDE SEQUENCE [LARGE SCALE GENOMIC DNA]</scope>
    <source>
        <strain evidence="11">DSM 100566</strain>
    </source>
</reference>
<evidence type="ECO:0000256" key="1">
    <source>
        <dbReference type="ARBA" id="ARBA00004429"/>
    </source>
</evidence>
<evidence type="ECO:0000256" key="8">
    <source>
        <dbReference type="ARBA" id="ARBA00038436"/>
    </source>
</evidence>
<dbReference type="PANTHER" id="PTHR35011:SF10">
    <property type="entry name" value="TRAP TRANSPORTER SMALL PERMEASE PROTEIN"/>
    <property type="match status" value="1"/>
</dbReference>
<dbReference type="PANTHER" id="PTHR35011">
    <property type="entry name" value="2,3-DIKETO-L-GULONATE TRAP TRANSPORTER SMALL PERMEASE PROTEIN YIAM"/>
    <property type="match status" value="1"/>
</dbReference>
<dbReference type="Pfam" id="PF04290">
    <property type="entry name" value="DctQ"/>
    <property type="match status" value="1"/>
</dbReference>
<dbReference type="InterPro" id="IPR007387">
    <property type="entry name" value="TRAP_DctQ"/>
</dbReference>
<protein>
    <recommendedName>
        <fullName evidence="9">TRAP transporter small permease protein</fullName>
    </recommendedName>
</protein>
<organism evidence="11 13">
    <name type="scientific">Litoreibacter ascidiaceicola</name>
    <dbReference type="NCBI Taxonomy" id="1486859"/>
    <lineage>
        <taxon>Bacteria</taxon>
        <taxon>Pseudomonadati</taxon>
        <taxon>Pseudomonadota</taxon>
        <taxon>Alphaproteobacteria</taxon>
        <taxon>Rhodobacterales</taxon>
        <taxon>Roseobacteraceae</taxon>
        <taxon>Litoreibacter</taxon>
    </lineage>
</organism>
<dbReference type="EMBL" id="FQUV01000009">
    <property type="protein sequence ID" value="SHF65426.1"/>
    <property type="molecule type" value="Genomic_DNA"/>
</dbReference>
<proteinExistence type="inferred from homology"/>
<comment type="function">
    <text evidence="9">Part of the tripartite ATP-independent periplasmic (TRAP) transport system.</text>
</comment>
<evidence type="ECO:0000313" key="12">
    <source>
        <dbReference type="EMBL" id="SHF67972.1"/>
    </source>
</evidence>
<keyword evidence="7 9" id="KW-0472">Membrane</keyword>
<keyword evidence="13" id="KW-1185">Reference proteome</keyword>
<dbReference type="Proteomes" id="UP000184144">
    <property type="component" value="Unassembled WGS sequence"/>
</dbReference>
<evidence type="ECO:0000256" key="9">
    <source>
        <dbReference type="RuleBase" id="RU369079"/>
    </source>
</evidence>
<name>A0A1M5DER9_9RHOB</name>
<comment type="subunit">
    <text evidence="9">The complex comprises the extracytoplasmic solute receptor protein and the two transmembrane proteins.</text>
</comment>
<evidence type="ECO:0000256" key="3">
    <source>
        <dbReference type="ARBA" id="ARBA00022475"/>
    </source>
</evidence>
<evidence type="ECO:0000256" key="4">
    <source>
        <dbReference type="ARBA" id="ARBA00022519"/>
    </source>
</evidence>
<evidence type="ECO:0000313" key="13">
    <source>
        <dbReference type="Proteomes" id="UP000184144"/>
    </source>
</evidence>
<keyword evidence="4 9" id="KW-0997">Cell inner membrane</keyword>
<dbReference type="InterPro" id="IPR055348">
    <property type="entry name" value="DctQ"/>
</dbReference>
<feature type="transmembrane region" description="Helical" evidence="9">
    <location>
        <begin position="158"/>
        <end position="178"/>
    </location>
</feature>